<evidence type="ECO:0000256" key="1">
    <source>
        <dbReference type="SAM" id="MobiDB-lite"/>
    </source>
</evidence>
<keyword evidence="3" id="KW-1185">Reference proteome</keyword>
<organism evidence="3">
    <name type="scientific">Caenorhabditis brenneri</name>
    <name type="common">Nematode worm</name>
    <dbReference type="NCBI Taxonomy" id="135651"/>
    <lineage>
        <taxon>Eukaryota</taxon>
        <taxon>Metazoa</taxon>
        <taxon>Ecdysozoa</taxon>
        <taxon>Nematoda</taxon>
        <taxon>Chromadorea</taxon>
        <taxon>Rhabditida</taxon>
        <taxon>Rhabditina</taxon>
        <taxon>Rhabditomorpha</taxon>
        <taxon>Rhabditoidea</taxon>
        <taxon>Rhabditidae</taxon>
        <taxon>Peloderinae</taxon>
        <taxon>Caenorhabditis</taxon>
    </lineage>
</organism>
<sequence length="282" mass="31915">GNGPPIAAILLRKKRKRRSKHSTNSMVNTHSTSPCSSHPSDPNGDISSCDEFQKTSDAEQMNFSGSCPDLTAQQIQKWDDYLYETAKNVNENGILHESTGERTSEDLSSSVYEVAAPGILDTAAQTISGTSNKELQKLDQRIIWKCGMTASMENQLHRFVTLFYGKIEKRYFQQRYGYPQIDNNVSPYVHLATMDPKKKKITNHLIDKDALKAYLDEEDEEEEDFLEGLNITVNNFDTCEDLSLSDVEQPSRFQQFQEALRKNTVVIATDLQAPDRQCCTIM</sequence>
<accession>G0NUN7</accession>
<feature type="compositionally biased region" description="Low complexity" evidence="1">
    <location>
        <begin position="29"/>
        <end position="40"/>
    </location>
</feature>
<proteinExistence type="predicted"/>
<feature type="non-terminal residue" evidence="2">
    <location>
        <position position="1"/>
    </location>
</feature>
<dbReference type="OrthoDB" id="5919013at2759"/>
<dbReference type="Proteomes" id="UP000008068">
    <property type="component" value="Unassembled WGS sequence"/>
</dbReference>
<dbReference type="InParanoid" id="G0NUN7"/>
<name>G0NUN7_CAEBE</name>
<evidence type="ECO:0000313" key="2">
    <source>
        <dbReference type="EMBL" id="EGT37858.1"/>
    </source>
</evidence>
<reference evidence="3" key="1">
    <citation type="submission" date="2011-07" db="EMBL/GenBank/DDBJ databases">
        <authorList>
            <consortium name="Caenorhabditis brenneri Sequencing and Analysis Consortium"/>
            <person name="Wilson R.K."/>
        </authorList>
    </citation>
    <scope>NUCLEOTIDE SEQUENCE [LARGE SCALE GENOMIC DNA]</scope>
    <source>
        <strain evidence="3">PB2801</strain>
    </source>
</reference>
<gene>
    <name evidence="2" type="ORF">CAEBREN_26349</name>
</gene>
<protein>
    <submittedName>
        <fullName evidence="2">Uncharacterized protein</fullName>
    </submittedName>
</protein>
<dbReference type="AlphaFoldDB" id="G0NUN7"/>
<dbReference type="FunCoup" id="G0NUN7">
    <property type="interactions" value="65"/>
</dbReference>
<evidence type="ECO:0000313" key="3">
    <source>
        <dbReference type="Proteomes" id="UP000008068"/>
    </source>
</evidence>
<dbReference type="HOGENOM" id="CLU_056446_0_0_1"/>
<dbReference type="EMBL" id="GL379951">
    <property type="protein sequence ID" value="EGT37858.1"/>
    <property type="molecule type" value="Genomic_DNA"/>
</dbReference>
<dbReference type="OMA" id="MINEETT"/>
<feature type="compositionally biased region" description="Basic residues" evidence="1">
    <location>
        <begin position="11"/>
        <end position="21"/>
    </location>
</feature>
<dbReference type="eggNOG" id="ENOG502SED6">
    <property type="taxonomic scope" value="Eukaryota"/>
</dbReference>
<feature type="region of interest" description="Disordered" evidence="1">
    <location>
        <begin position="11"/>
        <end position="47"/>
    </location>
</feature>